<evidence type="ECO:0000256" key="3">
    <source>
        <dbReference type="ARBA" id="ARBA00022801"/>
    </source>
</evidence>
<keyword evidence="4" id="KW-0342">GTP-binding</keyword>
<name>A0AAW7XM60_9GAMM</name>
<keyword evidence="8" id="KW-1185">Reference proteome</keyword>
<dbReference type="Proteomes" id="UP001177341">
    <property type="component" value="Unassembled WGS sequence"/>
</dbReference>
<dbReference type="InterPro" id="IPR027417">
    <property type="entry name" value="P-loop_NTPase"/>
</dbReference>
<dbReference type="PANTHER" id="PTHR42708">
    <property type="entry name" value="ATP/GTP-BINDING PROTEIN-RELATED"/>
    <property type="match status" value="1"/>
</dbReference>
<evidence type="ECO:0000313" key="8">
    <source>
        <dbReference type="Proteomes" id="UP001177341"/>
    </source>
</evidence>
<dbReference type="GO" id="GO:0016787">
    <property type="term" value="F:hydrolase activity"/>
    <property type="evidence" value="ECO:0007669"/>
    <property type="project" value="UniProtKB-KW"/>
</dbReference>
<comment type="caution">
    <text evidence="5">The sequence shown here is derived from an EMBL/GenBank/DDBJ whole genome shotgun (WGS) entry which is preliminary data.</text>
</comment>
<dbReference type="AlphaFoldDB" id="A0AAW7XM60"/>
<evidence type="ECO:0000313" key="7">
    <source>
        <dbReference type="Proteomes" id="UP001169862"/>
    </source>
</evidence>
<evidence type="ECO:0000256" key="4">
    <source>
        <dbReference type="ARBA" id="ARBA00023134"/>
    </source>
</evidence>
<evidence type="ECO:0000313" key="5">
    <source>
        <dbReference type="EMBL" id="MDO6454087.1"/>
    </source>
</evidence>
<proteinExistence type="inferred from homology"/>
<comment type="similarity">
    <text evidence="1">Belongs to the GPN-loop GTPase family.</text>
</comment>
<sequence>MLLKVVFIGPMGSGKSTAIQTISEIEPVKTEARNTERFKVDKPTTTVGMDYGEINLGEHGKVALYGVPGQQRFDFMWPIITKGAMGAIMLLDCSQENCWKDFKYFVDEFTKFVDPSSFIVALNRATDSDVDHCNQLLMDEGLTMPVFCSDPRNEQDLTVLLHVLISNAELRFLLD</sequence>
<dbReference type="PANTHER" id="PTHR42708:SF1">
    <property type="entry name" value="GLIDING MOTILITY PROTEIN MGLA"/>
    <property type="match status" value="1"/>
</dbReference>
<dbReference type="Pfam" id="PF03029">
    <property type="entry name" value="ATP_bind_1"/>
    <property type="match status" value="1"/>
</dbReference>
<dbReference type="Gene3D" id="3.40.50.300">
    <property type="entry name" value="P-loop containing nucleotide triphosphate hydrolases"/>
    <property type="match status" value="1"/>
</dbReference>
<dbReference type="InterPro" id="IPR004130">
    <property type="entry name" value="Gpn"/>
</dbReference>
<dbReference type="GeneID" id="89456139"/>
<dbReference type="EMBL" id="JAUOPG010000006">
    <property type="protein sequence ID" value="MDO6454087.1"/>
    <property type="molecule type" value="Genomic_DNA"/>
</dbReference>
<keyword evidence="3" id="KW-0378">Hydrolase</keyword>
<dbReference type="Proteomes" id="UP001169862">
    <property type="component" value="Unassembled WGS sequence"/>
</dbReference>
<organism evidence="5 7">
    <name type="scientific">Neptunomonas phycophila</name>
    <dbReference type="NCBI Taxonomy" id="1572645"/>
    <lineage>
        <taxon>Bacteria</taxon>
        <taxon>Pseudomonadati</taxon>
        <taxon>Pseudomonadota</taxon>
        <taxon>Gammaproteobacteria</taxon>
        <taxon>Oceanospirillales</taxon>
        <taxon>Oceanospirillaceae</taxon>
        <taxon>Neptunomonas</taxon>
    </lineage>
</organism>
<dbReference type="RefSeq" id="WP_075172076.1">
    <property type="nucleotide sequence ID" value="NZ_CAXHZV010000019.1"/>
</dbReference>
<dbReference type="EMBL" id="JAUYVO010000010">
    <property type="protein sequence ID" value="MDP2523701.1"/>
    <property type="molecule type" value="Genomic_DNA"/>
</dbReference>
<dbReference type="InterPro" id="IPR052705">
    <property type="entry name" value="Gliding_Motility_GTPase"/>
</dbReference>
<evidence type="ECO:0000256" key="1">
    <source>
        <dbReference type="ARBA" id="ARBA00005290"/>
    </source>
</evidence>
<dbReference type="GO" id="GO:0005525">
    <property type="term" value="F:GTP binding"/>
    <property type="evidence" value="ECO:0007669"/>
    <property type="project" value="UniProtKB-KW"/>
</dbReference>
<reference evidence="5" key="1">
    <citation type="submission" date="2023-07" db="EMBL/GenBank/DDBJ databases">
        <title>Genome content predicts the carbon catabolic preferences of heterotrophic bacteria.</title>
        <authorList>
            <person name="Gralka M."/>
        </authorList>
    </citation>
    <scope>NUCLEOTIDE SEQUENCE</scope>
    <source>
        <strain evidence="6">5G01</strain>
        <strain evidence="5">I2M16</strain>
    </source>
</reference>
<evidence type="ECO:0000256" key="2">
    <source>
        <dbReference type="ARBA" id="ARBA00022741"/>
    </source>
</evidence>
<protein>
    <submittedName>
        <fullName evidence="5">ATP/GTP-binding protein</fullName>
    </submittedName>
</protein>
<gene>
    <name evidence="5" type="ORF">Q4490_10980</name>
    <name evidence="6" type="ORF">Q8W30_14080</name>
</gene>
<dbReference type="SUPFAM" id="SSF52540">
    <property type="entry name" value="P-loop containing nucleoside triphosphate hydrolases"/>
    <property type="match status" value="1"/>
</dbReference>
<accession>A0AAW7XM60</accession>
<evidence type="ECO:0000313" key="6">
    <source>
        <dbReference type="EMBL" id="MDP2523701.1"/>
    </source>
</evidence>
<keyword evidence="2" id="KW-0547">Nucleotide-binding</keyword>